<name>A0A544ASZ8_VIBCL</name>
<dbReference type="EMBL" id="VIOS01000204">
    <property type="protein sequence ID" value="TQP07514.1"/>
    <property type="molecule type" value="Genomic_DNA"/>
</dbReference>
<sequence>MLVEPELLKQVVELSSLSPSESKRSIQEVKGLVVCEKIASLTVLTKGGLDKEFARVNESVLLELRRKALDLGANLVLSVHLEHSMAQAHAGLGDAFFKSDTGSLLLSVIARGEAVVAE</sequence>
<dbReference type="Gene3D" id="3.30.110.70">
    <property type="entry name" value="Hypothetical protein apc22750. Chain B"/>
    <property type="match status" value="1"/>
</dbReference>
<organism evidence="1 2">
    <name type="scientific">Vibrio cholerae</name>
    <dbReference type="NCBI Taxonomy" id="666"/>
    <lineage>
        <taxon>Bacteria</taxon>
        <taxon>Pseudomonadati</taxon>
        <taxon>Pseudomonadota</taxon>
        <taxon>Gammaproteobacteria</taxon>
        <taxon>Vibrionales</taxon>
        <taxon>Vibrionaceae</taxon>
        <taxon>Vibrio</taxon>
    </lineage>
</organism>
<dbReference type="AlphaFoldDB" id="A0A544ASZ8"/>
<dbReference type="Proteomes" id="UP000319979">
    <property type="component" value="Unassembled WGS sequence"/>
</dbReference>
<reference evidence="1 2" key="1">
    <citation type="submission" date="2019-07" db="EMBL/GenBank/DDBJ databases">
        <title>Phenotypic and genotypic antimicrobial resistance traits of Vibrio cholerae non-O1/non-O139 isolated from a large Austrian lake frequently associated with cases of infection.</title>
        <authorList>
            <person name="Lepuschitz S."/>
            <person name="Baron S."/>
            <person name="Larvor E."/>
            <person name="Granier S."/>
            <person name="Pretzer C."/>
            <person name="Mach R.L."/>
            <person name="Farnleitner A.H."/>
            <person name="Ruppitsch W."/>
            <person name="Pleininger S."/>
            <person name="Indra A."/>
            <person name="Kirschner A.K.T."/>
        </authorList>
    </citation>
    <scope>NUCLEOTIDE SEQUENCE [LARGE SCALE GENOMIC DNA]</scope>
    <source>
        <strain evidence="1 2">A12JL36W90</strain>
    </source>
</reference>
<protein>
    <submittedName>
        <fullName evidence="1">Uncharacterized protein</fullName>
    </submittedName>
</protein>
<evidence type="ECO:0000313" key="2">
    <source>
        <dbReference type="Proteomes" id="UP000319979"/>
    </source>
</evidence>
<comment type="caution">
    <text evidence="1">The sequence shown here is derived from an EMBL/GenBank/DDBJ whole genome shotgun (WGS) entry which is preliminary data.</text>
</comment>
<dbReference type="InterPro" id="IPR035439">
    <property type="entry name" value="UPF0145_dom_sf"/>
</dbReference>
<gene>
    <name evidence="1" type="ORF">FLM02_20025</name>
</gene>
<proteinExistence type="predicted"/>
<dbReference type="SUPFAM" id="SSF117782">
    <property type="entry name" value="YbjQ-like"/>
    <property type="match status" value="1"/>
</dbReference>
<dbReference type="RefSeq" id="WP_032469477.1">
    <property type="nucleotide sequence ID" value="NZ_CP053809.1"/>
</dbReference>
<accession>A0A544ASZ8</accession>
<evidence type="ECO:0000313" key="1">
    <source>
        <dbReference type="EMBL" id="TQP07514.1"/>
    </source>
</evidence>